<dbReference type="Pfam" id="PF01969">
    <property type="entry name" value="Ni_insertion"/>
    <property type="match status" value="1"/>
</dbReference>
<protein>
    <submittedName>
        <fullName evidence="2">Uncharacterized protein</fullName>
    </submittedName>
</protein>
<dbReference type="AlphaFoldDB" id="A0A7S0NGZ1"/>
<dbReference type="PANTHER" id="PTHR36566:SF1">
    <property type="entry name" value="PYRIDINIUM-3,5-BISTHIOCARBOXYLIC ACID MONONUCLEOTIDE NICKEL INSERTION PROTEIN"/>
    <property type="match status" value="1"/>
</dbReference>
<dbReference type="EMBL" id="HBEQ01000289">
    <property type="protein sequence ID" value="CAD8512804.1"/>
    <property type="molecule type" value="Transcribed_RNA"/>
</dbReference>
<dbReference type="InterPro" id="IPR002822">
    <property type="entry name" value="Ni_insertion"/>
</dbReference>
<evidence type="ECO:0000256" key="1">
    <source>
        <dbReference type="ARBA" id="ARBA00022596"/>
    </source>
</evidence>
<evidence type="ECO:0000313" key="2">
    <source>
        <dbReference type="EMBL" id="CAD8512804.1"/>
    </source>
</evidence>
<name>A0A7S0NGZ1_MICPS</name>
<proteinExistence type="predicted"/>
<sequence length="377" mass="40808">MVMTYTMPPQYFAYFVPQAKRLVSLSTLKRCERGLYNKTPVPLCEISKTLALRSDGQVFTRLRGPGTFDPCMSTQLLPRTSGLVSRRRKSSVYFRCVVEAERFKETQAQVSEHSSRILRNSLLPSGSCKGNALFIDASVAGISGDMFVGALLDLGVPFELLCRQLSLIDLHGYSVLVNVTERSCIAALRFSVESTGAGRNLNRNFLEIQDLVNSSNLTEGTKKKALAAFTALAKAEGSTHGIHYEHVCFHEVGAVDSIVDIVAVAICLEYLNVQEIYVSPLPLGNGIIRGTSHGPLPAPAPATLDCLCQSPVYAFHPGVDGEFVTPTGACLAATLSANPGHWPNMCRLLRVGYGAGSKSWADRPNLLRIVLGLTDSA</sequence>
<keyword evidence="1" id="KW-0533">Nickel</keyword>
<reference evidence="2" key="1">
    <citation type="submission" date="2021-01" db="EMBL/GenBank/DDBJ databases">
        <authorList>
            <person name="Corre E."/>
            <person name="Pelletier E."/>
            <person name="Niang G."/>
            <person name="Scheremetjew M."/>
            <person name="Finn R."/>
            <person name="Kale V."/>
            <person name="Holt S."/>
            <person name="Cochrane G."/>
            <person name="Meng A."/>
            <person name="Brown T."/>
            <person name="Cohen L."/>
        </authorList>
    </citation>
    <scope>NUCLEOTIDE SEQUENCE</scope>
    <source>
        <strain evidence="2">CCMP1723</strain>
    </source>
</reference>
<organism evidence="2">
    <name type="scientific">Micromonas pusilla</name>
    <name type="common">Picoplanktonic green alga</name>
    <name type="synonym">Chromulina pusilla</name>
    <dbReference type="NCBI Taxonomy" id="38833"/>
    <lineage>
        <taxon>Eukaryota</taxon>
        <taxon>Viridiplantae</taxon>
        <taxon>Chlorophyta</taxon>
        <taxon>Mamiellophyceae</taxon>
        <taxon>Mamiellales</taxon>
        <taxon>Mamiellaceae</taxon>
        <taxon>Micromonas</taxon>
    </lineage>
</organism>
<gene>
    <name evidence="2" type="ORF">MCOM1403_LOCUS229</name>
</gene>
<dbReference type="PANTHER" id="PTHR36566">
    <property type="entry name" value="NICKEL INSERTION PROTEIN-RELATED"/>
    <property type="match status" value="1"/>
</dbReference>
<accession>A0A7S0NGZ1</accession>